<comment type="similarity">
    <text evidence="3">Belongs to the complex I 75 kDa subunit family.</text>
</comment>
<dbReference type="Gene3D" id="3.40.50.740">
    <property type="match status" value="1"/>
</dbReference>
<evidence type="ECO:0000256" key="11">
    <source>
        <dbReference type="ARBA" id="ARBA00023014"/>
    </source>
</evidence>
<evidence type="ECO:0000256" key="2">
    <source>
        <dbReference type="ARBA" id="ARBA00004370"/>
    </source>
</evidence>
<dbReference type="PROSITE" id="PS51085">
    <property type="entry name" value="2FE2S_FER_2"/>
    <property type="match status" value="1"/>
</dbReference>
<dbReference type="InterPro" id="IPR017900">
    <property type="entry name" value="4Fe4S_Fe_S_CS"/>
</dbReference>
<dbReference type="AlphaFoldDB" id="A0A3M0BR41"/>
<keyword evidence="6" id="KW-0874">Quinone</keyword>
<dbReference type="CDD" id="cd00207">
    <property type="entry name" value="fer2"/>
    <property type="match status" value="1"/>
</dbReference>
<dbReference type="InterPro" id="IPR017896">
    <property type="entry name" value="4Fe4S_Fe-S-bd"/>
</dbReference>
<dbReference type="EMBL" id="REFO01000011">
    <property type="protein sequence ID" value="RMA97298.1"/>
    <property type="molecule type" value="Genomic_DNA"/>
</dbReference>
<dbReference type="InterPro" id="IPR000283">
    <property type="entry name" value="NADH_UbQ_OxRdtase_75kDa_su_CS"/>
</dbReference>
<keyword evidence="13" id="KW-0472">Membrane</keyword>
<reference evidence="18 19" key="1">
    <citation type="submission" date="2018-10" db="EMBL/GenBank/DDBJ databases">
        <title>Genomic Encyclopedia of Archaeal and Bacterial Type Strains, Phase II (KMG-II): from individual species to whole genera.</title>
        <authorList>
            <person name="Goeker M."/>
        </authorList>
    </citation>
    <scope>NUCLEOTIDE SEQUENCE [LARGE SCALE GENOMIC DNA]</scope>
    <source>
        <strain evidence="18 19">VM1</strain>
    </source>
</reference>
<name>A0A3M0BR41_9AQUI</name>
<evidence type="ECO:0000256" key="1">
    <source>
        <dbReference type="ARBA" id="ARBA00001966"/>
    </source>
</evidence>
<dbReference type="SUPFAM" id="SSF53706">
    <property type="entry name" value="Formate dehydrogenase/DMSO reductase, domains 1-3"/>
    <property type="match status" value="1"/>
</dbReference>
<evidence type="ECO:0000256" key="13">
    <source>
        <dbReference type="ARBA" id="ARBA00023136"/>
    </source>
</evidence>
<comment type="subcellular location">
    <subcellularLocation>
        <location evidence="2">Membrane</location>
    </subcellularLocation>
</comment>
<sequence length="649" mass="74815">MEKVKVIIDGKQIEVDKNTTVLEAAKKLNILIPTFCYNEKLPIFGGCRICLVWDKKQKRSIIACGTYVYDGMEIETLNDEVFKDRQFILEMLFTRHPLDCPICDKAGECDLQNWGTYYGPQHNLYPITPFEKIRPEDDWQSDYLEFVSNRCVLCLKCVSVCENINGSTTLFQEERGFEIVISPNEKPMDTASSCEMCGLCVDICPVGAILFKPFKFNARPWLLKEKVSYCGFCSMNCPVAIDYDDKKQKIYRIRSTADLNICAGAYLGYDIQSKNRLKDALIKGEKVSYDEAIEKIANIISENPKETAFIPSSFSTNETYKQINELQDKTGIRISSIITADLYPVVKGFEEIAEEEYSLDFSNIEKSEKIVIVGDDVSAITPVISYYFKSQYRLGNKIYNDKKVIYIGNNIKNSQKFFPEIINKDIFDLDLSIFDEKTSVLYSTSTLKGEKSYQFGKILGNIYKEKKSKIFIIPPQANAIGVFNNLKITDYIVDILKDIENGKIKNLILSGEEIFDYFDKEYLENILEKLENLIVISPFEDGITEKADIAIGSSLWFEEEGTLESLFGERKLKPALKVLFKEKDIIKTIIEKVKYYPFSVRENKKSFTFYDFEKFRKQNINIYDFSYFSKRSNNLQNWKNKKEAGELLK</sequence>
<comment type="caution">
    <text evidence="18">The sequence shown here is derived from an EMBL/GenBank/DDBJ whole genome shotgun (WGS) entry which is preliminary data.</text>
</comment>
<evidence type="ECO:0000256" key="10">
    <source>
        <dbReference type="ARBA" id="ARBA00023004"/>
    </source>
</evidence>
<dbReference type="InterPro" id="IPR019574">
    <property type="entry name" value="NADH_UbQ_OxRdtase_Gsu_4Fe4S-bd"/>
</dbReference>
<evidence type="ECO:0000313" key="18">
    <source>
        <dbReference type="EMBL" id="RMA97298.1"/>
    </source>
</evidence>
<dbReference type="GO" id="GO:0016491">
    <property type="term" value="F:oxidoreductase activity"/>
    <property type="evidence" value="ECO:0007669"/>
    <property type="project" value="InterPro"/>
</dbReference>
<keyword evidence="19" id="KW-1185">Reference proteome</keyword>
<feature type="domain" description="4Fe-4S ferredoxin-type" evidence="16">
    <location>
        <begin position="218"/>
        <end position="246"/>
    </location>
</feature>
<dbReference type="SUPFAM" id="SSF54862">
    <property type="entry name" value="4Fe-4S ferredoxins"/>
    <property type="match status" value="1"/>
</dbReference>
<dbReference type="Pfam" id="PF10588">
    <property type="entry name" value="NADH-G_4Fe-4S_3"/>
    <property type="match status" value="1"/>
</dbReference>
<dbReference type="Pfam" id="PF13510">
    <property type="entry name" value="Fer2_4"/>
    <property type="match status" value="1"/>
</dbReference>
<dbReference type="PANTHER" id="PTHR43105">
    <property type="entry name" value="RESPIRATORY NITRATE REDUCTASE"/>
    <property type="match status" value="1"/>
</dbReference>
<dbReference type="RefSeq" id="WP_121923081.1">
    <property type="nucleotide sequence ID" value="NZ_REFO01000011.1"/>
</dbReference>
<evidence type="ECO:0000259" key="15">
    <source>
        <dbReference type="PROSITE" id="PS51085"/>
    </source>
</evidence>
<dbReference type="PROSITE" id="PS51379">
    <property type="entry name" value="4FE4S_FER_2"/>
    <property type="match status" value="2"/>
</dbReference>
<keyword evidence="9" id="KW-1278">Translocase</keyword>
<dbReference type="Pfam" id="PF22117">
    <property type="entry name" value="Fer4_Nqo3"/>
    <property type="match status" value="1"/>
</dbReference>
<dbReference type="InterPro" id="IPR050123">
    <property type="entry name" value="Prok_molybdopt-oxidoreductase"/>
</dbReference>
<dbReference type="FunFam" id="3.30.70.20:FF:000035">
    <property type="entry name" value="Iron hydrogenase 1"/>
    <property type="match status" value="1"/>
</dbReference>
<proteinExistence type="inferred from homology"/>
<dbReference type="PROSITE" id="PS00198">
    <property type="entry name" value="4FE4S_FER_1"/>
    <property type="match status" value="1"/>
</dbReference>
<comment type="cofactor">
    <cofactor evidence="14">
        <name>[2Fe-2S] cluster</name>
        <dbReference type="ChEBI" id="CHEBI:190135"/>
    </cofactor>
</comment>
<dbReference type="InterPro" id="IPR001041">
    <property type="entry name" value="2Fe-2S_ferredoxin-type"/>
</dbReference>
<feature type="domain" description="2Fe-2S ferredoxin-type" evidence="15">
    <location>
        <begin position="2"/>
        <end position="80"/>
    </location>
</feature>
<evidence type="ECO:0000256" key="14">
    <source>
        <dbReference type="ARBA" id="ARBA00034078"/>
    </source>
</evidence>
<dbReference type="Gene3D" id="3.30.70.20">
    <property type="match status" value="1"/>
</dbReference>
<dbReference type="OrthoDB" id="9803192at2"/>
<dbReference type="GO" id="GO:0016020">
    <property type="term" value="C:membrane"/>
    <property type="evidence" value="ECO:0007669"/>
    <property type="project" value="UniProtKB-SubCell"/>
</dbReference>
<evidence type="ECO:0000256" key="7">
    <source>
        <dbReference type="ARBA" id="ARBA00022723"/>
    </source>
</evidence>
<dbReference type="Gene3D" id="3.10.20.740">
    <property type="match status" value="1"/>
</dbReference>
<evidence type="ECO:0000256" key="4">
    <source>
        <dbReference type="ARBA" id="ARBA00022485"/>
    </source>
</evidence>
<dbReference type="GO" id="GO:0048038">
    <property type="term" value="F:quinone binding"/>
    <property type="evidence" value="ECO:0007669"/>
    <property type="project" value="UniProtKB-KW"/>
</dbReference>
<dbReference type="InterPro" id="IPR036010">
    <property type="entry name" value="2Fe-2S_ferredoxin-like_sf"/>
</dbReference>
<protein>
    <submittedName>
        <fullName evidence="18">NADH-quinone oxidoreductase subunit G</fullName>
    </submittedName>
</protein>
<keyword evidence="12" id="KW-0520">NAD</keyword>
<keyword evidence="4" id="KW-0004">4Fe-4S</keyword>
<gene>
    <name evidence="18" type="ORF">CLV39_0956</name>
</gene>
<dbReference type="GO" id="GO:0046872">
    <property type="term" value="F:metal ion binding"/>
    <property type="evidence" value="ECO:0007669"/>
    <property type="project" value="UniProtKB-KW"/>
</dbReference>
<dbReference type="GO" id="GO:0051537">
    <property type="term" value="F:2 iron, 2 sulfur cluster binding"/>
    <property type="evidence" value="ECO:0007669"/>
    <property type="project" value="UniProtKB-KW"/>
</dbReference>
<dbReference type="Proteomes" id="UP000280842">
    <property type="component" value="Unassembled WGS sequence"/>
</dbReference>
<keyword evidence="5" id="KW-0001">2Fe-2S</keyword>
<feature type="domain" description="4Fe-4S His(Cys)3-ligated-type" evidence="17">
    <location>
        <begin position="80"/>
        <end position="119"/>
    </location>
</feature>
<dbReference type="GO" id="GO:0051539">
    <property type="term" value="F:4 iron, 4 sulfur cluster binding"/>
    <property type="evidence" value="ECO:0007669"/>
    <property type="project" value="UniProtKB-KW"/>
</dbReference>
<dbReference type="SMART" id="SM00929">
    <property type="entry name" value="NADH-G_4Fe-4S_3"/>
    <property type="match status" value="1"/>
</dbReference>
<keyword evidence="8" id="KW-0677">Repeat</keyword>
<evidence type="ECO:0000256" key="6">
    <source>
        <dbReference type="ARBA" id="ARBA00022719"/>
    </source>
</evidence>
<dbReference type="GO" id="GO:0008137">
    <property type="term" value="F:NADH dehydrogenase (ubiquinone) activity"/>
    <property type="evidence" value="ECO:0007669"/>
    <property type="project" value="InterPro"/>
</dbReference>
<evidence type="ECO:0000256" key="9">
    <source>
        <dbReference type="ARBA" id="ARBA00022967"/>
    </source>
</evidence>
<comment type="cofactor">
    <cofactor evidence="1">
        <name>[4Fe-4S] cluster</name>
        <dbReference type="ChEBI" id="CHEBI:49883"/>
    </cofactor>
</comment>
<evidence type="ECO:0000313" key="19">
    <source>
        <dbReference type="Proteomes" id="UP000280842"/>
    </source>
</evidence>
<evidence type="ECO:0000256" key="12">
    <source>
        <dbReference type="ARBA" id="ARBA00023027"/>
    </source>
</evidence>
<dbReference type="FunFam" id="3.10.20.740:FF:000004">
    <property type="entry name" value="NADH-quinone oxidoreductase"/>
    <property type="match status" value="1"/>
</dbReference>
<keyword evidence="11" id="KW-0411">Iron-sulfur</keyword>
<evidence type="ECO:0000259" key="16">
    <source>
        <dbReference type="PROSITE" id="PS51379"/>
    </source>
</evidence>
<evidence type="ECO:0000256" key="8">
    <source>
        <dbReference type="ARBA" id="ARBA00022737"/>
    </source>
</evidence>
<dbReference type="GO" id="GO:0042773">
    <property type="term" value="P:ATP synthesis coupled electron transport"/>
    <property type="evidence" value="ECO:0007669"/>
    <property type="project" value="InterPro"/>
</dbReference>
<dbReference type="SUPFAM" id="SSF54292">
    <property type="entry name" value="2Fe-2S ferredoxin-like"/>
    <property type="match status" value="1"/>
</dbReference>
<accession>A0A3M0BR41</accession>
<keyword evidence="7" id="KW-0479">Metal-binding</keyword>
<dbReference type="PANTHER" id="PTHR43105:SF10">
    <property type="entry name" value="NADH-QUINONE OXIDOREDUCTASE SUBUNIT G"/>
    <property type="match status" value="1"/>
</dbReference>
<evidence type="ECO:0000256" key="5">
    <source>
        <dbReference type="ARBA" id="ARBA00022714"/>
    </source>
</evidence>
<evidence type="ECO:0000259" key="17">
    <source>
        <dbReference type="PROSITE" id="PS51839"/>
    </source>
</evidence>
<organism evidence="18 19">
    <name type="scientific">Hydrogenothermus marinus</name>
    <dbReference type="NCBI Taxonomy" id="133270"/>
    <lineage>
        <taxon>Bacteria</taxon>
        <taxon>Pseudomonadati</taxon>
        <taxon>Aquificota</taxon>
        <taxon>Aquificia</taxon>
        <taxon>Aquificales</taxon>
        <taxon>Hydrogenothermaceae</taxon>
        <taxon>Hydrogenothermus</taxon>
    </lineage>
</organism>
<dbReference type="InterPro" id="IPR054351">
    <property type="entry name" value="NADH_UbQ_OxRdtase_ferredoxin"/>
</dbReference>
<feature type="domain" description="4Fe-4S ferredoxin-type" evidence="16">
    <location>
        <begin position="184"/>
        <end position="214"/>
    </location>
</feature>
<keyword evidence="10" id="KW-0408">Iron</keyword>
<evidence type="ECO:0000256" key="3">
    <source>
        <dbReference type="ARBA" id="ARBA00005404"/>
    </source>
</evidence>
<dbReference type="PROSITE" id="PS51839">
    <property type="entry name" value="4FE4S_HC3"/>
    <property type="match status" value="1"/>
</dbReference>
<dbReference type="PROSITE" id="PS00641">
    <property type="entry name" value="COMPLEX1_75K_1"/>
    <property type="match status" value="1"/>
</dbReference>